<evidence type="ECO:0000313" key="3">
    <source>
        <dbReference type="EMBL" id="BDS11451.1"/>
    </source>
</evidence>
<comment type="similarity">
    <text evidence="1">Belongs to the TolB family.</text>
</comment>
<organism evidence="3 4">
    <name type="scientific">Aureispira anguillae</name>
    <dbReference type="NCBI Taxonomy" id="2864201"/>
    <lineage>
        <taxon>Bacteria</taxon>
        <taxon>Pseudomonadati</taxon>
        <taxon>Bacteroidota</taxon>
        <taxon>Saprospiria</taxon>
        <taxon>Saprospirales</taxon>
        <taxon>Saprospiraceae</taxon>
        <taxon>Aureispira</taxon>
    </lineage>
</organism>
<protein>
    <submittedName>
        <fullName evidence="3">DUF5050 domain-containing protein</fullName>
    </submittedName>
</protein>
<dbReference type="SUPFAM" id="SSF69304">
    <property type="entry name" value="Tricorn protease N-terminal domain"/>
    <property type="match status" value="1"/>
</dbReference>
<dbReference type="InterPro" id="IPR032485">
    <property type="entry name" value="LRP1-like_beta_prop"/>
</dbReference>
<dbReference type="KEGG" id="aup:AsAng_0021650"/>
<reference evidence="3" key="1">
    <citation type="submission" date="2022-09" db="EMBL/GenBank/DDBJ databases">
        <title>Aureispira anguillicida sp. nov., isolated from Leptocephalus of Japanese eel Anguilla japonica.</title>
        <authorList>
            <person name="Yuasa K."/>
            <person name="Mekata T."/>
            <person name="Ikunari K."/>
        </authorList>
    </citation>
    <scope>NUCLEOTIDE SEQUENCE</scope>
    <source>
        <strain evidence="3">EL160426</strain>
    </source>
</reference>
<dbReference type="Proteomes" id="UP001060919">
    <property type="component" value="Chromosome"/>
</dbReference>
<feature type="domain" description="Prolow-density lipoprotein receptor-related protein 1-like beta-propeller" evidence="2">
    <location>
        <begin position="42"/>
        <end position="198"/>
    </location>
</feature>
<dbReference type="InterPro" id="IPR011659">
    <property type="entry name" value="WD40"/>
</dbReference>
<proteinExistence type="inferred from homology"/>
<dbReference type="Pfam" id="PF07676">
    <property type="entry name" value="PD40"/>
    <property type="match status" value="1"/>
</dbReference>
<gene>
    <name evidence="3" type="ORF">AsAng_0021650</name>
</gene>
<dbReference type="PANTHER" id="PTHR36842">
    <property type="entry name" value="PROTEIN TOLB HOMOLOG"/>
    <property type="match status" value="1"/>
</dbReference>
<keyword evidence="4" id="KW-1185">Reference proteome</keyword>
<dbReference type="Pfam" id="PF16472">
    <property type="entry name" value="DUF5050"/>
    <property type="match status" value="1"/>
</dbReference>
<dbReference type="Gene3D" id="2.120.10.30">
    <property type="entry name" value="TolB, C-terminal domain"/>
    <property type="match status" value="2"/>
</dbReference>
<dbReference type="AlphaFoldDB" id="A0A916DRT0"/>
<dbReference type="PROSITE" id="PS51257">
    <property type="entry name" value="PROKAR_LIPOPROTEIN"/>
    <property type="match status" value="1"/>
</dbReference>
<dbReference type="RefSeq" id="WP_264792630.1">
    <property type="nucleotide sequence ID" value="NZ_AP026867.1"/>
</dbReference>
<dbReference type="EMBL" id="AP026867">
    <property type="protein sequence ID" value="BDS11451.1"/>
    <property type="molecule type" value="Genomic_DNA"/>
</dbReference>
<dbReference type="PANTHER" id="PTHR36842:SF1">
    <property type="entry name" value="PROTEIN TOLB"/>
    <property type="match status" value="1"/>
</dbReference>
<name>A0A916DRT0_9BACT</name>
<evidence type="ECO:0000313" key="4">
    <source>
        <dbReference type="Proteomes" id="UP001060919"/>
    </source>
</evidence>
<sequence length="298" mass="33086">MQTKKTNNLLILLCISLFWIGCKKDLPPNNTNEILFEAHDGNYYQIFKTNADGSNETQLTSSNIAYSSMPSWAPDGSKIFFISNKDESNGEIYSMNTDGSNVLRLTNNSRPERFPSLSADGTKILFEAIDNNYYQLFTINADGSNETQLTSSNIAYSSTPSWAPDGSKIFFISDKDESNGEIYSMNTDGSNVLRLTNNSRPERFPSLSADGTKILFEAIDNNYYQLFTINAGGSNETQLTNSNIAYSSTPSWAPDGSKIFFISNKDESNGEIYSMNTDGSNVLRLTNNSRVELFPSSK</sequence>
<evidence type="ECO:0000259" key="2">
    <source>
        <dbReference type="Pfam" id="PF16472"/>
    </source>
</evidence>
<evidence type="ECO:0000256" key="1">
    <source>
        <dbReference type="ARBA" id="ARBA00009820"/>
    </source>
</evidence>
<accession>A0A916DRT0</accession>
<dbReference type="InterPro" id="IPR011042">
    <property type="entry name" value="6-blade_b-propeller_TolB-like"/>
</dbReference>